<proteinExistence type="predicted"/>
<feature type="coiled-coil region" evidence="1">
    <location>
        <begin position="300"/>
        <end position="352"/>
    </location>
</feature>
<evidence type="ECO:0000256" key="1">
    <source>
        <dbReference type="SAM" id="Coils"/>
    </source>
</evidence>
<dbReference type="InParanoid" id="A2ECK5"/>
<name>A2ECK5_TRIV3</name>
<gene>
    <name evidence="2" type="ORF">TVAG_056460</name>
</gene>
<feature type="coiled-coil region" evidence="1">
    <location>
        <begin position="32"/>
        <end position="66"/>
    </location>
</feature>
<dbReference type="EMBL" id="DS113354">
    <property type="protein sequence ID" value="EAY09602.1"/>
    <property type="molecule type" value="Genomic_DNA"/>
</dbReference>
<dbReference type="SMR" id="A2ECK5"/>
<evidence type="ECO:0000313" key="2">
    <source>
        <dbReference type="EMBL" id="EAY09602.1"/>
    </source>
</evidence>
<keyword evidence="1" id="KW-0175">Coiled coil</keyword>
<dbReference type="VEuPathDB" id="TrichDB:TVAGG3_0881930"/>
<organism evidence="2 3">
    <name type="scientific">Trichomonas vaginalis (strain ATCC PRA-98 / G3)</name>
    <dbReference type="NCBI Taxonomy" id="412133"/>
    <lineage>
        <taxon>Eukaryota</taxon>
        <taxon>Metamonada</taxon>
        <taxon>Parabasalia</taxon>
        <taxon>Trichomonadida</taxon>
        <taxon>Trichomonadidae</taxon>
        <taxon>Trichomonas</taxon>
    </lineage>
</organism>
<dbReference type="RefSeq" id="XP_001321825.1">
    <property type="nucleotide sequence ID" value="XM_001321790.1"/>
</dbReference>
<dbReference type="Proteomes" id="UP000001542">
    <property type="component" value="Unassembled WGS sequence"/>
</dbReference>
<keyword evidence="3" id="KW-1185">Reference proteome</keyword>
<dbReference type="KEGG" id="tva:4767525"/>
<reference evidence="2" key="1">
    <citation type="submission" date="2006-10" db="EMBL/GenBank/DDBJ databases">
        <authorList>
            <person name="Amadeo P."/>
            <person name="Zhao Q."/>
            <person name="Wortman J."/>
            <person name="Fraser-Liggett C."/>
            <person name="Carlton J."/>
        </authorList>
    </citation>
    <scope>NUCLEOTIDE SEQUENCE</scope>
    <source>
        <strain evidence="2">G3</strain>
    </source>
</reference>
<protein>
    <submittedName>
        <fullName evidence="2">Uncharacterized protein</fullName>
    </submittedName>
</protein>
<accession>A2ECK5</accession>
<evidence type="ECO:0000313" key="3">
    <source>
        <dbReference type="Proteomes" id="UP000001542"/>
    </source>
</evidence>
<reference evidence="2" key="2">
    <citation type="journal article" date="2007" name="Science">
        <title>Draft genome sequence of the sexually transmitted pathogen Trichomonas vaginalis.</title>
        <authorList>
            <person name="Carlton J.M."/>
            <person name="Hirt R.P."/>
            <person name="Silva J.C."/>
            <person name="Delcher A.L."/>
            <person name="Schatz M."/>
            <person name="Zhao Q."/>
            <person name="Wortman J.R."/>
            <person name="Bidwell S.L."/>
            <person name="Alsmark U.C.M."/>
            <person name="Besteiro S."/>
            <person name="Sicheritz-Ponten T."/>
            <person name="Noel C.J."/>
            <person name="Dacks J.B."/>
            <person name="Foster P.G."/>
            <person name="Simillion C."/>
            <person name="Van de Peer Y."/>
            <person name="Miranda-Saavedra D."/>
            <person name="Barton G.J."/>
            <person name="Westrop G.D."/>
            <person name="Mueller S."/>
            <person name="Dessi D."/>
            <person name="Fiori P.L."/>
            <person name="Ren Q."/>
            <person name="Paulsen I."/>
            <person name="Zhang H."/>
            <person name="Bastida-Corcuera F.D."/>
            <person name="Simoes-Barbosa A."/>
            <person name="Brown M.T."/>
            <person name="Hayes R.D."/>
            <person name="Mukherjee M."/>
            <person name="Okumura C.Y."/>
            <person name="Schneider R."/>
            <person name="Smith A.J."/>
            <person name="Vanacova S."/>
            <person name="Villalvazo M."/>
            <person name="Haas B.J."/>
            <person name="Pertea M."/>
            <person name="Feldblyum T.V."/>
            <person name="Utterback T.R."/>
            <person name="Shu C.L."/>
            <person name="Osoegawa K."/>
            <person name="de Jong P.J."/>
            <person name="Hrdy I."/>
            <person name="Horvathova L."/>
            <person name="Zubacova Z."/>
            <person name="Dolezal P."/>
            <person name="Malik S.B."/>
            <person name="Logsdon J.M. Jr."/>
            <person name="Henze K."/>
            <person name="Gupta A."/>
            <person name="Wang C.C."/>
            <person name="Dunne R.L."/>
            <person name="Upcroft J.A."/>
            <person name="Upcroft P."/>
            <person name="White O."/>
            <person name="Salzberg S.L."/>
            <person name="Tang P."/>
            <person name="Chiu C.-H."/>
            <person name="Lee Y.-S."/>
            <person name="Embley T.M."/>
            <person name="Coombs G.H."/>
            <person name="Mottram J.C."/>
            <person name="Tachezy J."/>
            <person name="Fraser-Liggett C.M."/>
            <person name="Johnson P.J."/>
        </authorList>
    </citation>
    <scope>NUCLEOTIDE SEQUENCE [LARGE SCALE GENOMIC DNA]</scope>
    <source>
        <strain evidence="2">G3</strain>
    </source>
</reference>
<feature type="coiled-coil region" evidence="1">
    <location>
        <begin position="167"/>
        <end position="219"/>
    </location>
</feature>
<dbReference type="VEuPathDB" id="TrichDB:TVAG_056460"/>
<sequence>MSEDIFGPPVWDLDPVLKTSTKKFRMSPAVELAHQKQEIEIMKKDIADKDAQIRNLSEKCAEFSQACSDIHALIRDFEAVADQKFFSPEQASKNIFITHMEYTKILSNSINSIINQHNSLQDQFTKDFSDYAEDVSKRLIEIRDEFLAVRKRKEEVIENTQYLKRLCQVNERERQSLQTIVEQLNDQKAQIDASAQIDVDNFKQQYDKMHQETREFKQEALQTTMKFEKQLNKPQPRQISDTRLEDSILQREVTTLARHYDMESQNYENTYKEYQHVMEEINRGKEHIKKHMKALDRQELENAQKVNKELRAYIESERNNDKMRYESQVKRNKELERTIQEHLDEQNMLKQYLQQIDKKMSTQSTKLPILTGGQKENNVESKNTTLILSRHKADDAEMKMIKKAMSSIARKKTLNTSGDVASKL</sequence>
<dbReference type="AlphaFoldDB" id="A2ECK5"/>